<keyword evidence="2" id="KW-0067">ATP-binding</keyword>
<keyword evidence="3" id="KW-0238">DNA-binding</keyword>
<dbReference type="Proteomes" id="UP000229749">
    <property type="component" value="Unassembled WGS sequence"/>
</dbReference>
<comment type="caution">
    <text evidence="5">The sequence shown here is derived from an EMBL/GenBank/DDBJ whole genome shotgun (WGS) entry which is preliminary data.</text>
</comment>
<dbReference type="AlphaFoldDB" id="A0A2M7XIB5"/>
<dbReference type="InterPro" id="IPR041222">
    <property type="entry name" value="PriA_3primeBD"/>
</dbReference>
<sequence length="609" mass="71493">MTQIYPIKRLTRSLSFFYYQTDNDKTLKSGDIVEIPFRNQSIFGVVKKMEEIDAPAYRVKSIIRARPDIPPLHEKEITFYEWLAEETLQSVGSILYASLPDFPKLIKDQKNFSKKIDHSRSFSNTQNYSRELSLIESNQKAFISCSSLNKMASLVEAYQKKHPTDQIVILVPRLEDAKWLTYFFSHESISLITGEQSAGSLYEAWKHYRHKQHKILLGTRRAALMPLFGTETIFVFHSSCESYKQMSQNPHYDVRTSLTYLYNQMHFRLYYLDTAPRADDIAFFEKEHLFFETNPYPTEILNRDPLSIDPKLPLFSYLATERIEQTLKENKRVLCVYNRTGSARRLECHDCHYVFLCNHCQIPYVVYEQHLKCHHCQQIKHLPLHCPDCQGKLLESKGWGIKKIRERLQKYFPSKTIGLIEKSIIEQPEAEIIMTTSFIFETPLDFQKLLKPIGLILILDADLPLYQPTFRATEQAIRSFEEWKGMARTFKARYAIQTAYPDFFTNYQSKPETFFLQEYSTRASYHLPPFVRLVRIQYKDKNPSQSLKQLELIKETLKKKNSSVELQGPFPYKSSFACTIWVDQNIKSILWPYLQSLAQVFIIDTDAFL</sequence>
<dbReference type="Pfam" id="PF17764">
    <property type="entry name" value="PriA_3primeBD"/>
    <property type="match status" value="1"/>
</dbReference>
<evidence type="ECO:0000256" key="2">
    <source>
        <dbReference type="ARBA" id="ARBA00022840"/>
    </source>
</evidence>
<evidence type="ECO:0000259" key="4">
    <source>
        <dbReference type="Pfam" id="PF17764"/>
    </source>
</evidence>
<evidence type="ECO:0000313" key="5">
    <source>
        <dbReference type="EMBL" id="PJA47667.1"/>
    </source>
</evidence>
<name>A0A2M7XIB5_9BACT</name>
<dbReference type="InterPro" id="IPR027417">
    <property type="entry name" value="P-loop_NTPase"/>
</dbReference>
<dbReference type="GO" id="GO:0043138">
    <property type="term" value="F:3'-5' DNA helicase activity"/>
    <property type="evidence" value="ECO:0007669"/>
    <property type="project" value="TreeGrafter"/>
</dbReference>
<dbReference type="GO" id="GO:0006310">
    <property type="term" value="P:DNA recombination"/>
    <property type="evidence" value="ECO:0007669"/>
    <property type="project" value="TreeGrafter"/>
</dbReference>
<evidence type="ECO:0000256" key="3">
    <source>
        <dbReference type="ARBA" id="ARBA00023125"/>
    </source>
</evidence>
<feature type="domain" description="Primosomal protein N' 3' DNA-binding" evidence="4">
    <location>
        <begin position="16"/>
        <end position="100"/>
    </location>
</feature>
<protein>
    <recommendedName>
        <fullName evidence="4">Primosomal protein N' 3' DNA-binding domain-containing protein</fullName>
    </recommendedName>
</protein>
<dbReference type="PANTHER" id="PTHR30580:SF0">
    <property type="entry name" value="PRIMOSOMAL PROTEIN N"/>
    <property type="match status" value="1"/>
</dbReference>
<accession>A0A2M7XIB5</accession>
<dbReference type="GO" id="GO:0003677">
    <property type="term" value="F:DNA binding"/>
    <property type="evidence" value="ECO:0007669"/>
    <property type="project" value="UniProtKB-KW"/>
</dbReference>
<dbReference type="InterPro" id="IPR042115">
    <property type="entry name" value="PriA_3primeBD_sf"/>
</dbReference>
<evidence type="ECO:0000256" key="1">
    <source>
        <dbReference type="ARBA" id="ARBA00022741"/>
    </source>
</evidence>
<dbReference type="Gene3D" id="3.40.50.300">
    <property type="entry name" value="P-loop containing nucleotide triphosphate hydrolases"/>
    <property type="match status" value="1"/>
</dbReference>
<organism evidence="5 6">
    <name type="scientific">Candidatus Uhrbacteria bacterium CG_4_9_14_3_um_filter_36_7</name>
    <dbReference type="NCBI Taxonomy" id="1975033"/>
    <lineage>
        <taxon>Bacteria</taxon>
        <taxon>Candidatus Uhriibacteriota</taxon>
    </lineage>
</organism>
<dbReference type="GO" id="GO:0005524">
    <property type="term" value="F:ATP binding"/>
    <property type="evidence" value="ECO:0007669"/>
    <property type="project" value="UniProtKB-KW"/>
</dbReference>
<evidence type="ECO:0000313" key="6">
    <source>
        <dbReference type="Proteomes" id="UP000229749"/>
    </source>
</evidence>
<proteinExistence type="predicted"/>
<dbReference type="EMBL" id="PFWS01000006">
    <property type="protein sequence ID" value="PJA47667.1"/>
    <property type="molecule type" value="Genomic_DNA"/>
</dbReference>
<reference evidence="6" key="1">
    <citation type="submission" date="2017-09" db="EMBL/GenBank/DDBJ databases">
        <title>Depth-based differentiation of microbial function through sediment-hosted aquifers and enrichment of novel symbionts in the deep terrestrial subsurface.</title>
        <authorList>
            <person name="Probst A.J."/>
            <person name="Ladd B."/>
            <person name="Jarett J.K."/>
            <person name="Geller-Mcgrath D.E."/>
            <person name="Sieber C.M.K."/>
            <person name="Emerson J.B."/>
            <person name="Anantharaman K."/>
            <person name="Thomas B.C."/>
            <person name="Malmstrom R."/>
            <person name="Stieglmeier M."/>
            <person name="Klingl A."/>
            <person name="Woyke T."/>
            <person name="Ryan C.M."/>
            <person name="Banfield J.F."/>
        </authorList>
    </citation>
    <scope>NUCLEOTIDE SEQUENCE [LARGE SCALE GENOMIC DNA]</scope>
</reference>
<gene>
    <name evidence="5" type="ORF">CO172_00520</name>
</gene>
<dbReference type="Gene3D" id="3.40.1440.60">
    <property type="entry name" value="PriA, 3(prime) DNA-binding domain"/>
    <property type="match status" value="1"/>
</dbReference>
<keyword evidence="1" id="KW-0547">Nucleotide-binding</keyword>
<dbReference type="GO" id="GO:0006270">
    <property type="term" value="P:DNA replication initiation"/>
    <property type="evidence" value="ECO:0007669"/>
    <property type="project" value="TreeGrafter"/>
</dbReference>
<dbReference type="GO" id="GO:0006302">
    <property type="term" value="P:double-strand break repair"/>
    <property type="evidence" value="ECO:0007669"/>
    <property type="project" value="TreeGrafter"/>
</dbReference>
<dbReference type="PANTHER" id="PTHR30580">
    <property type="entry name" value="PRIMOSOMAL PROTEIN N"/>
    <property type="match status" value="1"/>
</dbReference>